<evidence type="ECO:0000256" key="8">
    <source>
        <dbReference type="ARBA" id="ARBA00023224"/>
    </source>
</evidence>
<evidence type="ECO:0000256" key="6">
    <source>
        <dbReference type="ARBA" id="ARBA00023170"/>
    </source>
</evidence>
<evidence type="ECO:0000256" key="11">
    <source>
        <dbReference type="SAM" id="SignalP"/>
    </source>
</evidence>
<evidence type="ECO:0000313" key="14">
    <source>
        <dbReference type="Proteomes" id="UP000694403"/>
    </source>
</evidence>
<dbReference type="SUPFAM" id="SSF81321">
    <property type="entry name" value="Family A G protein-coupled receptor-like"/>
    <property type="match status" value="1"/>
</dbReference>
<evidence type="ECO:0000256" key="2">
    <source>
        <dbReference type="ARBA" id="ARBA00022692"/>
    </source>
</evidence>
<feature type="transmembrane region" description="Helical" evidence="10">
    <location>
        <begin position="227"/>
        <end position="250"/>
    </location>
</feature>
<dbReference type="PRINTS" id="PR00237">
    <property type="entry name" value="GPCRRHODOPSN"/>
</dbReference>
<evidence type="ECO:0000256" key="4">
    <source>
        <dbReference type="ARBA" id="ARBA00023040"/>
    </source>
</evidence>
<feature type="transmembrane region" description="Helical" evidence="10">
    <location>
        <begin position="145"/>
        <end position="164"/>
    </location>
</feature>
<dbReference type="PROSITE" id="PS00237">
    <property type="entry name" value="G_PROTEIN_RECEP_F1_1"/>
    <property type="match status" value="1"/>
</dbReference>
<comment type="subcellular location">
    <subcellularLocation>
        <location evidence="1">Membrane</location>
        <topology evidence="1">Multi-pass membrane protein</topology>
    </subcellularLocation>
</comment>
<feature type="signal peptide" evidence="11">
    <location>
        <begin position="1"/>
        <end position="27"/>
    </location>
</feature>
<dbReference type="Pfam" id="PF00001">
    <property type="entry name" value="7tm_1"/>
    <property type="match status" value="1"/>
</dbReference>
<dbReference type="GO" id="GO:0035025">
    <property type="term" value="P:positive regulation of Rho protein signal transduction"/>
    <property type="evidence" value="ECO:0007669"/>
    <property type="project" value="TreeGrafter"/>
</dbReference>
<evidence type="ECO:0000256" key="9">
    <source>
        <dbReference type="RuleBase" id="RU000688"/>
    </source>
</evidence>
<keyword evidence="8 9" id="KW-0807">Transducer</keyword>
<organism evidence="13 14">
    <name type="scientific">Chelydra serpentina</name>
    <name type="common">Snapping turtle</name>
    <name type="synonym">Testudo serpentina</name>
    <dbReference type="NCBI Taxonomy" id="8475"/>
    <lineage>
        <taxon>Eukaryota</taxon>
        <taxon>Metazoa</taxon>
        <taxon>Chordata</taxon>
        <taxon>Craniata</taxon>
        <taxon>Vertebrata</taxon>
        <taxon>Euteleostomi</taxon>
        <taxon>Archelosauria</taxon>
        <taxon>Testudinata</taxon>
        <taxon>Testudines</taxon>
        <taxon>Cryptodira</taxon>
        <taxon>Durocryptodira</taxon>
        <taxon>Americhelydia</taxon>
        <taxon>Chelydroidea</taxon>
        <taxon>Chelydridae</taxon>
        <taxon>Chelydra</taxon>
    </lineage>
</organism>
<dbReference type="PANTHER" id="PTHR24232:SF91">
    <property type="entry name" value="TRANSMEMBRANE PROTEIN LOC653160"/>
    <property type="match status" value="1"/>
</dbReference>
<dbReference type="PANTHER" id="PTHR24232">
    <property type="entry name" value="G-PROTEIN COUPLED RECEPTOR"/>
    <property type="match status" value="1"/>
</dbReference>
<feature type="transmembrane region" description="Helical" evidence="10">
    <location>
        <begin position="314"/>
        <end position="337"/>
    </location>
</feature>
<keyword evidence="11" id="KW-0732">Signal</keyword>
<reference evidence="13" key="1">
    <citation type="submission" date="2025-08" db="UniProtKB">
        <authorList>
            <consortium name="Ensembl"/>
        </authorList>
    </citation>
    <scope>IDENTIFICATION</scope>
</reference>
<dbReference type="AlphaFoldDB" id="A0A8C3T4V6"/>
<dbReference type="InterPro" id="IPR000276">
    <property type="entry name" value="GPCR_Rhodpsn"/>
</dbReference>
<evidence type="ECO:0000256" key="3">
    <source>
        <dbReference type="ARBA" id="ARBA00022989"/>
    </source>
</evidence>
<feature type="transmembrane region" description="Helical" evidence="10">
    <location>
        <begin position="185"/>
        <end position="207"/>
    </location>
</feature>
<evidence type="ECO:0000313" key="13">
    <source>
        <dbReference type="Ensembl" id="ENSCSRP00000024194.1"/>
    </source>
</evidence>
<keyword evidence="2 9" id="KW-0812">Transmembrane</keyword>
<evidence type="ECO:0000256" key="10">
    <source>
        <dbReference type="SAM" id="Phobius"/>
    </source>
</evidence>
<sequence>MSPLRGPLGLGTLLAVPWASLPPASQAQCPWHQAGGAEMRNWTAGLEATEAPLGAARGACEPSDPVQFVLVPLVYCVVLCVGLPGNLVALLAFLQSGQVRKAIRIYLINLTLADILFNLTLPLWIPYYLAGGHWALSDAACRLAGAAYYMATYSAIAFMTLISFDRYCTVRVARLDLALNRRHGAAVACVAVWLACLGCAIPFLAARQTWAGSRGTTCFEQSAGHRHYAYAMVGFFAASFLVVLGAYASIMRSLSATASPGSHRRLARAMVLGMLLVFVVCVAPYHLTLAPWVAGRTQTPGCSPPSTLDVLHALSVALLSLNSCIDPLIYCFSIKCFRADLWRTARRIVRCLPLPPSPLERPVPNVRSSSFTSS</sequence>
<evidence type="ECO:0000259" key="12">
    <source>
        <dbReference type="PROSITE" id="PS50262"/>
    </source>
</evidence>
<keyword evidence="6 9" id="KW-0675">Receptor</keyword>
<dbReference type="GO" id="GO:0004930">
    <property type="term" value="F:G protein-coupled receptor activity"/>
    <property type="evidence" value="ECO:0007669"/>
    <property type="project" value="UniProtKB-KW"/>
</dbReference>
<keyword evidence="5 10" id="KW-0472">Membrane</keyword>
<feature type="transmembrane region" description="Helical" evidence="10">
    <location>
        <begin position="106"/>
        <end position="125"/>
    </location>
</feature>
<keyword evidence="14" id="KW-1185">Reference proteome</keyword>
<evidence type="ECO:0000256" key="1">
    <source>
        <dbReference type="ARBA" id="ARBA00004141"/>
    </source>
</evidence>
<keyword evidence="4 9" id="KW-0297">G-protein coupled receptor</keyword>
<feature type="chain" id="PRO_5034268316" description="G-protein coupled receptors family 1 profile domain-containing protein" evidence="11">
    <location>
        <begin position="28"/>
        <end position="374"/>
    </location>
</feature>
<proteinExistence type="inferred from homology"/>
<dbReference type="GO" id="GO:0005886">
    <property type="term" value="C:plasma membrane"/>
    <property type="evidence" value="ECO:0007669"/>
    <property type="project" value="TreeGrafter"/>
</dbReference>
<feature type="domain" description="G-protein coupled receptors family 1 profile" evidence="12">
    <location>
        <begin position="85"/>
        <end position="330"/>
    </location>
</feature>
<dbReference type="PROSITE" id="PS50262">
    <property type="entry name" value="G_PROTEIN_RECEP_F1_2"/>
    <property type="match status" value="1"/>
</dbReference>
<dbReference type="GO" id="GO:0007200">
    <property type="term" value="P:phospholipase C-activating G protein-coupled receptor signaling pathway"/>
    <property type="evidence" value="ECO:0007669"/>
    <property type="project" value="TreeGrafter"/>
</dbReference>
<feature type="transmembrane region" description="Helical" evidence="10">
    <location>
        <begin position="271"/>
        <end position="294"/>
    </location>
</feature>
<reference evidence="13" key="2">
    <citation type="submission" date="2025-09" db="UniProtKB">
        <authorList>
            <consortium name="Ensembl"/>
        </authorList>
    </citation>
    <scope>IDENTIFICATION</scope>
</reference>
<dbReference type="Gene3D" id="1.20.1070.10">
    <property type="entry name" value="Rhodopsin 7-helix transmembrane proteins"/>
    <property type="match status" value="1"/>
</dbReference>
<name>A0A8C3T4V6_CHESE</name>
<dbReference type="Ensembl" id="ENSCSRT00000025232.1">
    <property type="protein sequence ID" value="ENSCSRP00000024194.1"/>
    <property type="gene ID" value="ENSCSRG00000018166.1"/>
</dbReference>
<feature type="transmembrane region" description="Helical" evidence="10">
    <location>
        <begin position="72"/>
        <end position="94"/>
    </location>
</feature>
<accession>A0A8C3T4V6</accession>
<evidence type="ECO:0000256" key="5">
    <source>
        <dbReference type="ARBA" id="ARBA00023136"/>
    </source>
</evidence>
<comment type="similarity">
    <text evidence="9">Belongs to the G-protein coupled receptor 1 family.</text>
</comment>
<keyword evidence="7" id="KW-0325">Glycoprotein</keyword>
<evidence type="ECO:0000256" key="7">
    <source>
        <dbReference type="ARBA" id="ARBA00023180"/>
    </source>
</evidence>
<dbReference type="InterPro" id="IPR017452">
    <property type="entry name" value="GPCR_Rhodpsn_7TM"/>
</dbReference>
<keyword evidence="3 10" id="KW-1133">Transmembrane helix</keyword>
<dbReference type="CDD" id="cd14982">
    <property type="entry name" value="7tmA_purinoceptor-like"/>
    <property type="match status" value="1"/>
</dbReference>
<protein>
    <recommendedName>
        <fullName evidence="12">G-protein coupled receptors family 1 profile domain-containing protein</fullName>
    </recommendedName>
</protein>
<dbReference type="Proteomes" id="UP000694403">
    <property type="component" value="Unplaced"/>
</dbReference>